<comment type="caution">
    <text evidence="1">The sequence shown here is derived from an EMBL/GenBank/DDBJ whole genome shotgun (WGS) entry which is preliminary data.</text>
</comment>
<sequence length="142" mass="15620">MTQQGLSQQHSVGSVSGLAVHQRINRQKRRSMELLNAVRQLDVVADPSAYQQIMNWIRADYEARQGGTIMGLFAQCFLGAPYVDHRLDLMGSICEHFSRGDSVPMPYAQARGLAQSGAYAHIELYTDGAMVPILPDGTAVEL</sequence>
<accession>A0ABV6H526</accession>
<organism evidence="1 2">
    <name type="scientific">Gordonia phosphorivorans</name>
    <dbReference type="NCBI Taxonomy" id="1056982"/>
    <lineage>
        <taxon>Bacteria</taxon>
        <taxon>Bacillati</taxon>
        <taxon>Actinomycetota</taxon>
        <taxon>Actinomycetes</taxon>
        <taxon>Mycobacteriales</taxon>
        <taxon>Gordoniaceae</taxon>
        <taxon>Gordonia</taxon>
    </lineage>
</organism>
<dbReference type="EMBL" id="JBHLWV010000012">
    <property type="protein sequence ID" value="MFC0313984.1"/>
    <property type="molecule type" value="Genomic_DNA"/>
</dbReference>
<evidence type="ECO:0000313" key="2">
    <source>
        <dbReference type="Proteomes" id="UP001589783"/>
    </source>
</evidence>
<protein>
    <submittedName>
        <fullName evidence="1">Uncharacterized protein</fullName>
    </submittedName>
</protein>
<evidence type="ECO:0000313" key="1">
    <source>
        <dbReference type="EMBL" id="MFC0313984.1"/>
    </source>
</evidence>
<name>A0ABV6H526_9ACTN</name>
<gene>
    <name evidence="1" type="ORF">ACFFJD_03830</name>
</gene>
<dbReference type="RefSeq" id="WP_382361192.1">
    <property type="nucleotide sequence ID" value="NZ_JBHLWV010000012.1"/>
</dbReference>
<proteinExistence type="predicted"/>
<reference evidence="1 2" key="1">
    <citation type="submission" date="2024-09" db="EMBL/GenBank/DDBJ databases">
        <authorList>
            <person name="Sun Q."/>
            <person name="Mori K."/>
        </authorList>
    </citation>
    <scope>NUCLEOTIDE SEQUENCE [LARGE SCALE GENOMIC DNA]</scope>
    <source>
        <strain evidence="1 2">CCM 7957</strain>
    </source>
</reference>
<keyword evidence="2" id="KW-1185">Reference proteome</keyword>
<dbReference type="Proteomes" id="UP001589783">
    <property type="component" value="Unassembled WGS sequence"/>
</dbReference>